<dbReference type="GO" id="GO:0006006">
    <property type="term" value="P:glucose metabolic process"/>
    <property type="evidence" value="ECO:0007669"/>
    <property type="project" value="TreeGrafter"/>
</dbReference>
<dbReference type="AlphaFoldDB" id="A0A0F9EGI8"/>
<accession>A0A0F9EGI8</accession>
<dbReference type="InterPro" id="IPR011013">
    <property type="entry name" value="Gal_mutarotase_sf_dom"/>
</dbReference>
<dbReference type="PANTHER" id="PTHR10091">
    <property type="entry name" value="ALDOSE-1-EPIMERASE"/>
    <property type="match status" value="1"/>
</dbReference>
<name>A0A0F9EGI8_9ZZZZ</name>
<sequence length="126" mass="14023">MPNPDQIKIHKLQNKSGMTVGLSNYGARVLSIIVKNKHNRYTDVALGYDTIEEYLVSNDPYFGATVGRFANRISSGKFVLNGKEYQLSKNDPCGPNHVHGGDTGFSHVVWNVVLSDTNSIEYQYLS</sequence>
<evidence type="ECO:0000313" key="1">
    <source>
        <dbReference type="EMBL" id="KKL23098.1"/>
    </source>
</evidence>
<dbReference type="GO" id="GO:0030246">
    <property type="term" value="F:carbohydrate binding"/>
    <property type="evidence" value="ECO:0007669"/>
    <property type="project" value="InterPro"/>
</dbReference>
<dbReference type="GO" id="GO:0004034">
    <property type="term" value="F:aldose 1-epimerase activity"/>
    <property type="evidence" value="ECO:0007669"/>
    <property type="project" value="TreeGrafter"/>
</dbReference>
<dbReference type="PANTHER" id="PTHR10091:SF0">
    <property type="entry name" value="GALACTOSE MUTAROTASE"/>
    <property type="match status" value="1"/>
</dbReference>
<reference evidence="1" key="1">
    <citation type="journal article" date="2015" name="Nature">
        <title>Complex archaea that bridge the gap between prokaryotes and eukaryotes.</title>
        <authorList>
            <person name="Spang A."/>
            <person name="Saw J.H."/>
            <person name="Jorgensen S.L."/>
            <person name="Zaremba-Niedzwiedzka K."/>
            <person name="Martijn J."/>
            <person name="Lind A.E."/>
            <person name="van Eijk R."/>
            <person name="Schleper C."/>
            <person name="Guy L."/>
            <person name="Ettema T.J."/>
        </authorList>
    </citation>
    <scope>NUCLEOTIDE SEQUENCE</scope>
</reference>
<comment type="caution">
    <text evidence="1">The sequence shown here is derived from an EMBL/GenBank/DDBJ whole genome shotgun (WGS) entry which is preliminary data.</text>
</comment>
<feature type="non-terminal residue" evidence="1">
    <location>
        <position position="126"/>
    </location>
</feature>
<proteinExistence type="predicted"/>
<dbReference type="InterPro" id="IPR008183">
    <property type="entry name" value="Aldose_1/G6P_1-epimerase"/>
</dbReference>
<protein>
    <recommendedName>
        <fullName evidence="2">Galactose mutarotase</fullName>
    </recommendedName>
</protein>
<evidence type="ECO:0008006" key="2">
    <source>
        <dbReference type="Google" id="ProtNLM"/>
    </source>
</evidence>
<dbReference type="Pfam" id="PF01263">
    <property type="entry name" value="Aldose_epim"/>
    <property type="match status" value="1"/>
</dbReference>
<gene>
    <name evidence="1" type="ORF">LCGC14_2428790</name>
</gene>
<dbReference type="GO" id="GO:0033499">
    <property type="term" value="P:galactose catabolic process via UDP-galactose, Leloir pathway"/>
    <property type="evidence" value="ECO:0007669"/>
    <property type="project" value="TreeGrafter"/>
</dbReference>
<dbReference type="Gene3D" id="2.70.98.10">
    <property type="match status" value="1"/>
</dbReference>
<organism evidence="1">
    <name type="scientific">marine sediment metagenome</name>
    <dbReference type="NCBI Taxonomy" id="412755"/>
    <lineage>
        <taxon>unclassified sequences</taxon>
        <taxon>metagenomes</taxon>
        <taxon>ecological metagenomes</taxon>
    </lineage>
</organism>
<dbReference type="InterPro" id="IPR014718">
    <property type="entry name" value="GH-type_carb-bd"/>
</dbReference>
<dbReference type="EMBL" id="LAZR01037101">
    <property type="protein sequence ID" value="KKL23098.1"/>
    <property type="molecule type" value="Genomic_DNA"/>
</dbReference>
<dbReference type="SUPFAM" id="SSF74650">
    <property type="entry name" value="Galactose mutarotase-like"/>
    <property type="match status" value="1"/>
</dbReference>